<protein>
    <submittedName>
        <fullName evidence="2">Uncharacterized protein LOC104601827</fullName>
    </submittedName>
</protein>
<dbReference type="InParanoid" id="A0A1U8ALN8"/>
<dbReference type="GO" id="GO:0010099">
    <property type="term" value="P:regulation of photomorphogenesis"/>
    <property type="evidence" value="ECO:0007669"/>
    <property type="project" value="InterPro"/>
</dbReference>
<dbReference type="RefSeq" id="XP_010263611.1">
    <property type="nucleotide sequence ID" value="XM_010265309.2"/>
</dbReference>
<proteinExistence type="predicted"/>
<dbReference type="AlphaFoldDB" id="A0A1U8ALN8"/>
<dbReference type="PANTHER" id="PTHR36062:SF1">
    <property type="entry name" value="OS01G0687300 PROTEIN"/>
    <property type="match status" value="1"/>
</dbReference>
<name>A0A1U8ALN8_NELNU</name>
<keyword evidence="1" id="KW-1185">Reference proteome</keyword>
<evidence type="ECO:0000313" key="1">
    <source>
        <dbReference type="Proteomes" id="UP000189703"/>
    </source>
</evidence>
<accession>A0A1U8ALN8</accession>
<dbReference type="InterPro" id="IPR037476">
    <property type="entry name" value="PCH1"/>
</dbReference>
<dbReference type="PANTHER" id="PTHR36062">
    <property type="entry name" value="OS01G0687300 PROTEIN"/>
    <property type="match status" value="1"/>
</dbReference>
<dbReference type="KEGG" id="nnu:104601827"/>
<gene>
    <name evidence="2" type="primary">LOC104601827</name>
</gene>
<dbReference type="OMA" id="RTDFCPE"/>
<sequence length="762" mass="85515">MSDHVVQTIHDSDARVTKSMHPYQSIWMAHWMQTNCDSAVEISNHISPNGGSKEERCDSRQGPIHVQTYEPNKVTRSVVDEGPRNILEHLSEWRHRQNLEVEFDVLEYGKGVEAVNEAERAVPRNKTPKMNLRNCKNAISGCKSFPIFNFNQTKESSLDSKNDPIVYGRHISRSQFDGNTGQVAAMKGTCQPTENTPQISGHLVNSRKCLEKKSLPASRLFKDDLMESRCNVMPYGFKSGGTPEQSLRCTTKETDWSIPGLSSKKHLENAKFCHDRHENPNYGSSSTSKLLACDNKEMDNHLNDRNCGNHYMVPRNGALQMHDPSTSGFTPPIFIGQQSKKHNFPCSEFLTSYGRSPGKMKLEELNYGCRSLERRPRRSIHDVETLRVCTTVDSVEGLPGAPSRFSQATEHLLITKKTDVNLSKGSQIIRESMVSTKFKQNAFHELFTLPFSFGLHGKGGAKLHSLGNSIFQQRNGIQDVKTDSLVLKNQLSAETDTMDMDIFHARSSLPGEASHPSKDVMMDQAQEMTDSPKEIESIEAQKELFDINQEATVTSAAAGTMANRELSTSSTKSLDVDHLLSHTKQLEDSTFIPHQNSRLVQEPDNRWIKRLKLSASDSPARGNKISKLGDASSSDSKLLGPIMIYGRTILEPVFGEVNRKGQESDKAIMLSGNRGSSSPDLVNEYWDLSHSWLQRWCRNYALAPLVKPKSTLVGEKSTKITSEEFQRKEFPSIAAMALMGKTMSSFHPCEFRKKRSFVLWNT</sequence>
<organism evidence="1 2">
    <name type="scientific">Nelumbo nucifera</name>
    <name type="common">Sacred lotus</name>
    <dbReference type="NCBI Taxonomy" id="4432"/>
    <lineage>
        <taxon>Eukaryota</taxon>
        <taxon>Viridiplantae</taxon>
        <taxon>Streptophyta</taxon>
        <taxon>Embryophyta</taxon>
        <taxon>Tracheophyta</taxon>
        <taxon>Spermatophyta</taxon>
        <taxon>Magnoliopsida</taxon>
        <taxon>Proteales</taxon>
        <taxon>Nelumbonaceae</taxon>
        <taxon>Nelumbo</taxon>
    </lineage>
</organism>
<dbReference type="eggNOG" id="ENOG502QVXQ">
    <property type="taxonomic scope" value="Eukaryota"/>
</dbReference>
<dbReference type="GeneID" id="104601827"/>
<reference evidence="2" key="1">
    <citation type="submission" date="2025-08" db="UniProtKB">
        <authorList>
            <consortium name="RefSeq"/>
        </authorList>
    </citation>
    <scope>IDENTIFICATION</scope>
</reference>
<dbReference type="Proteomes" id="UP000189703">
    <property type="component" value="Unplaced"/>
</dbReference>
<evidence type="ECO:0000313" key="2">
    <source>
        <dbReference type="RefSeq" id="XP_010263611.1"/>
    </source>
</evidence>
<dbReference type="OrthoDB" id="649277at2759"/>